<gene>
    <name evidence="1" type="ORF">H5410_022015</name>
</gene>
<accession>A0A9J5ZIL8</accession>
<dbReference type="EMBL" id="JACXVP010000004">
    <property type="protein sequence ID" value="KAG5610734.1"/>
    <property type="molecule type" value="Genomic_DNA"/>
</dbReference>
<protein>
    <submittedName>
        <fullName evidence="1">Uncharacterized protein</fullName>
    </submittedName>
</protein>
<evidence type="ECO:0000313" key="1">
    <source>
        <dbReference type="EMBL" id="KAG5610734.1"/>
    </source>
</evidence>
<comment type="caution">
    <text evidence="1">The sequence shown here is derived from an EMBL/GenBank/DDBJ whole genome shotgun (WGS) entry which is preliminary data.</text>
</comment>
<dbReference type="Proteomes" id="UP000824120">
    <property type="component" value="Chromosome 4"/>
</dbReference>
<reference evidence="1 2" key="1">
    <citation type="submission" date="2020-09" db="EMBL/GenBank/DDBJ databases">
        <title>De no assembly of potato wild relative species, Solanum commersonii.</title>
        <authorList>
            <person name="Cho K."/>
        </authorList>
    </citation>
    <scope>NUCLEOTIDE SEQUENCE [LARGE SCALE GENOMIC DNA]</scope>
    <source>
        <strain evidence="1">LZ3.2</strain>
        <tissue evidence="1">Leaf</tissue>
    </source>
</reference>
<dbReference type="AlphaFoldDB" id="A0A9J5ZIL8"/>
<keyword evidence="2" id="KW-1185">Reference proteome</keyword>
<name>A0A9J5ZIL8_SOLCO</name>
<organism evidence="1 2">
    <name type="scientific">Solanum commersonii</name>
    <name type="common">Commerson's wild potato</name>
    <name type="synonym">Commerson's nightshade</name>
    <dbReference type="NCBI Taxonomy" id="4109"/>
    <lineage>
        <taxon>Eukaryota</taxon>
        <taxon>Viridiplantae</taxon>
        <taxon>Streptophyta</taxon>
        <taxon>Embryophyta</taxon>
        <taxon>Tracheophyta</taxon>
        <taxon>Spermatophyta</taxon>
        <taxon>Magnoliopsida</taxon>
        <taxon>eudicotyledons</taxon>
        <taxon>Gunneridae</taxon>
        <taxon>Pentapetalae</taxon>
        <taxon>asterids</taxon>
        <taxon>lamiids</taxon>
        <taxon>Solanales</taxon>
        <taxon>Solanaceae</taxon>
        <taxon>Solanoideae</taxon>
        <taxon>Solaneae</taxon>
        <taxon>Solanum</taxon>
    </lineage>
</organism>
<sequence>MHHETDVGLKPEFIDNVRDIIEHTMTLDILKNNGLVYDEYSSVENLQLVKEVALGIESQVLTINKYCVNGFMFQTEEVSKNKKTNNRGVYIQGDVDGIGQTIEHYEWDDNENETIEEEEWENHGIITSEEE</sequence>
<evidence type="ECO:0000313" key="2">
    <source>
        <dbReference type="Proteomes" id="UP000824120"/>
    </source>
</evidence>
<proteinExistence type="predicted"/>
<dbReference type="OrthoDB" id="1002061at2759"/>